<organism evidence="4 5">
    <name type="scientific">Acer negundo</name>
    <name type="common">Box elder</name>
    <dbReference type="NCBI Taxonomy" id="4023"/>
    <lineage>
        <taxon>Eukaryota</taxon>
        <taxon>Viridiplantae</taxon>
        <taxon>Streptophyta</taxon>
        <taxon>Embryophyta</taxon>
        <taxon>Tracheophyta</taxon>
        <taxon>Spermatophyta</taxon>
        <taxon>Magnoliopsida</taxon>
        <taxon>eudicotyledons</taxon>
        <taxon>Gunneridae</taxon>
        <taxon>Pentapetalae</taxon>
        <taxon>rosids</taxon>
        <taxon>malvids</taxon>
        <taxon>Sapindales</taxon>
        <taxon>Sapindaceae</taxon>
        <taxon>Hippocastanoideae</taxon>
        <taxon>Acereae</taxon>
        <taxon>Acer</taxon>
    </lineage>
</organism>
<dbReference type="InterPro" id="IPR002075">
    <property type="entry name" value="NTF2_dom"/>
</dbReference>
<dbReference type="CDD" id="cd00780">
    <property type="entry name" value="NTF2"/>
    <property type="match status" value="1"/>
</dbReference>
<proteinExistence type="predicted"/>
<reference evidence="4" key="1">
    <citation type="journal article" date="2022" name="Plant J.">
        <title>Strategies of tolerance reflected in two North American maple genomes.</title>
        <authorList>
            <person name="McEvoy S.L."/>
            <person name="Sezen U.U."/>
            <person name="Trouern-Trend A."/>
            <person name="McMahon S.M."/>
            <person name="Schaberg P.G."/>
            <person name="Yang J."/>
            <person name="Wegrzyn J.L."/>
            <person name="Swenson N.G."/>
        </authorList>
    </citation>
    <scope>NUCLEOTIDE SEQUENCE</scope>
    <source>
        <strain evidence="4">91603</strain>
    </source>
</reference>
<reference evidence="4" key="2">
    <citation type="submission" date="2023-02" db="EMBL/GenBank/DDBJ databases">
        <authorList>
            <person name="Swenson N.G."/>
            <person name="Wegrzyn J.L."/>
            <person name="Mcevoy S.L."/>
        </authorList>
    </citation>
    <scope>NUCLEOTIDE SEQUENCE</scope>
    <source>
        <strain evidence="4">91603</strain>
        <tissue evidence="4">Leaf</tissue>
    </source>
</reference>
<keyword evidence="5" id="KW-1185">Reference proteome</keyword>
<accession>A0AAD5NJY6</accession>
<evidence type="ECO:0000256" key="1">
    <source>
        <dbReference type="ARBA" id="ARBA00022884"/>
    </source>
</evidence>
<dbReference type="Pfam" id="PF02136">
    <property type="entry name" value="NTF2"/>
    <property type="match status" value="1"/>
</dbReference>
<comment type="caution">
    <text evidence="4">The sequence shown here is derived from an EMBL/GenBank/DDBJ whole genome shotgun (WGS) entry which is preliminary data.</text>
</comment>
<dbReference type="InterPro" id="IPR018222">
    <property type="entry name" value="Nuclear_transport_factor_2_euk"/>
</dbReference>
<dbReference type="PANTHER" id="PTHR10693">
    <property type="entry name" value="RAS GTPASE-ACTIVATING PROTEIN-BINDING PROTEIN"/>
    <property type="match status" value="1"/>
</dbReference>
<name>A0AAD5NJY6_ACENE</name>
<evidence type="ECO:0000313" key="4">
    <source>
        <dbReference type="EMBL" id="KAI9161472.1"/>
    </source>
</evidence>
<dbReference type="Gene3D" id="3.10.450.50">
    <property type="match status" value="1"/>
</dbReference>
<dbReference type="EMBL" id="JAJSOW010000106">
    <property type="protein sequence ID" value="KAI9161472.1"/>
    <property type="molecule type" value="Genomic_DNA"/>
</dbReference>
<dbReference type="GO" id="GO:0003729">
    <property type="term" value="F:mRNA binding"/>
    <property type="evidence" value="ECO:0007669"/>
    <property type="project" value="TreeGrafter"/>
</dbReference>
<dbReference type="GO" id="GO:0005829">
    <property type="term" value="C:cytosol"/>
    <property type="evidence" value="ECO:0007669"/>
    <property type="project" value="TreeGrafter"/>
</dbReference>
<keyword evidence="1" id="KW-0694">RNA-binding</keyword>
<protein>
    <recommendedName>
        <fullName evidence="3">NTF2 domain-containing protein</fullName>
    </recommendedName>
</protein>
<evidence type="ECO:0000259" key="3">
    <source>
        <dbReference type="PROSITE" id="PS50177"/>
    </source>
</evidence>
<gene>
    <name evidence="4" type="ORF">LWI28_017776</name>
</gene>
<dbReference type="InterPro" id="IPR032710">
    <property type="entry name" value="NTF2-like_dom_sf"/>
</dbReference>
<dbReference type="SUPFAM" id="SSF54427">
    <property type="entry name" value="NTF2-like"/>
    <property type="match status" value="1"/>
</dbReference>
<dbReference type="Proteomes" id="UP001064489">
    <property type="component" value="Chromosome 2"/>
</dbReference>
<evidence type="ECO:0000256" key="2">
    <source>
        <dbReference type="SAM" id="MobiDB-lite"/>
    </source>
</evidence>
<dbReference type="InterPro" id="IPR039539">
    <property type="entry name" value="Ras_GTPase_bind_prot"/>
</dbReference>
<dbReference type="PROSITE" id="PS50177">
    <property type="entry name" value="NTF2_DOMAIN"/>
    <property type="match status" value="1"/>
</dbReference>
<dbReference type="FunFam" id="3.10.450.50:FF:000003">
    <property type="entry name" value="Nuclear transport factor 2 family protein"/>
    <property type="match status" value="1"/>
</dbReference>
<dbReference type="GO" id="GO:1990904">
    <property type="term" value="C:ribonucleoprotein complex"/>
    <property type="evidence" value="ECO:0007669"/>
    <property type="project" value="TreeGrafter"/>
</dbReference>
<evidence type="ECO:0000313" key="5">
    <source>
        <dbReference type="Proteomes" id="UP001064489"/>
    </source>
</evidence>
<dbReference type="PANTHER" id="PTHR10693:SF20">
    <property type="entry name" value="AT27578P"/>
    <property type="match status" value="1"/>
</dbReference>
<sequence length="220" mass="24499">MAALMQQAPKTLAADSVGKAFVHQYYRILHQSPELVHLFYQDLSTLGRSEEDGAMSITTTMQAINDKILSLDHGEFCAEIINLDAQESYNGGVLVFVTGKDNVRRKFTQSFFLAPQERGYFVLNDVFRYVDDANHGNQTSINNVEDPITPEQGGTTRMSQNNCSNCRRVPLNPEIIKCDLINLESASNTLRERVTTLPPPPPPPPKEPIFTCPICMGPLV</sequence>
<feature type="domain" description="NTF2" evidence="3">
    <location>
        <begin position="17"/>
        <end position="129"/>
    </location>
</feature>
<dbReference type="AlphaFoldDB" id="A0AAD5NJY6"/>
<feature type="region of interest" description="Disordered" evidence="2">
    <location>
        <begin position="138"/>
        <end position="159"/>
    </location>
</feature>